<name>A0A0H1R7Q7_9HYPH</name>
<evidence type="ECO:0000313" key="2">
    <source>
        <dbReference type="Proteomes" id="UP000035489"/>
    </source>
</evidence>
<accession>A0A0H1R7Q7</accession>
<dbReference type="Proteomes" id="UP000035489">
    <property type="component" value="Unassembled WGS sequence"/>
</dbReference>
<evidence type="ECO:0000313" key="1">
    <source>
        <dbReference type="EMBL" id="KLK91203.1"/>
    </source>
</evidence>
<sequence>MWRFSMSIDQDELVGLELDQAKLAQLDLDIAEGERRVAAQARLIEELAQTGQETMAAQELLQAMRDDLKDLRSHQDLIRKLPSIPTEDSETLARPLPF</sequence>
<comment type="caution">
    <text evidence="1">The sequence shown here is derived from an EMBL/GenBank/DDBJ whole genome shotgun (WGS) entry which is preliminary data.</text>
</comment>
<dbReference type="PATRIC" id="fig|1225564.3.peg.5595"/>
<proteinExistence type="predicted"/>
<keyword evidence="2" id="KW-1185">Reference proteome</keyword>
<dbReference type="EMBL" id="LCYG01000057">
    <property type="protein sequence ID" value="KLK91203.1"/>
    <property type="molecule type" value="Genomic_DNA"/>
</dbReference>
<organism evidence="1 2">
    <name type="scientific">Microvirga vignae</name>
    <dbReference type="NCBI Taxonomy" id="1225564"/>
    <lineage>
        <taxon>Bacteria</taxon>
        <taxon>Pseudomonadati</taxon>
        <taxon>Pseudomonadota</taxon>
        <taxon>Alphaproteobacteria</taxon>
        <taxon>Hyphomicrobiales</taxon>
        <taxon>Methylobacteriaceae</taxon>
        <taxon>Microvirga</taxon>
    </lineage>
</organism>
<protein>
    <submittedName>
        <fullName evidence="1">Uncharacterized protein</fullName>
    </submittedName>
</protein>
<reference evidence="1 2" key="1">
    <citation type="submission" date="2015-05" db="EMBL/GenBank/DDBJ databases">
        <title>Draft genome sequence of Microvirga vignae strain BR3299, a novel nitrogen fixing bacteria isolated from Brazil semi-aired region.</title>
        <authorList>
            <person name="Zilli J.E."/>
            <person name="Passos S.R."/>
            <person name="Leite J."/>
            <person name="Baldani J.I."/>
            <person name="Xavier G.R."/>
            <person name="Rumjaneck N.G."/>
            <person name="Simoes-Araujo J.L."/>
        </authorList>
    </citation>
    <scope>NUCLEOTIDE SEQUENCE [LARGE SCALE GENOMIC DNA]</scope>
    <source>
        <strain evidence="1 2">BR3299</strain>
    </source>
</reference>
<dbReference type="AlphaFoldDB" id="A0A0H1R7Q7"/>
<gene>
    <name evidence="1" type="ORF">AA309_21240</name>
</gene>